<keyword evidence="3" id="KW-1185">Reference proteome</keyword>
<organism evidence="1 3">
    <name type="scientific">Nelumbo nucifera</name>
    <name type="common">Sacred lotus</name>
    <dbReference type="NCBI Taxonomy" id="4432"/>
    <lineage>
        <taxon>Eukaryota</taxon>
        <taxon>Viridiplantae</taxon>
        <taxon>Streptophyta</taxon>
        <taxon>Embryophyta</taxon>
        <taxon>Tracheophyta</taxon>
        <taxon>Spermatophyta</taxon>
        <taxon>Magnoliopsida</taxon>
        <taxon>Proteales</taxon>
        <taxon>Nelumbonaceae</taxon>
        <taxon>Nelumbo</taxon>
    </lineage>
</organism>
<accession>A0A822ZBK6</accession>
<sequence length="23" mass="2624">MVTMCIVTSSKVVEERKCFKCCV</sequence>
<proteinExistence type="predicted"/>
<dbReference type="Proteomes" id="UP000607653">
    <property type="component" value="Unassembled WGS sequence"/>
</dbReference>
<evidence type="ECO:0000313" key="3">
    <source>
        <dbReference type="Proteomes" id="UP000607653"/>
    </source>
</evidence>
<protein>
    <submittedName>
        <fullName evidence="1">Uncharacterized protein</fullName>
    </submittedName>
</protein>
<dbReference type="AlphaFoldDB" id="A0A822ZBK6"/>
<reference evidence="1 3" key="1">
    <citation type="journal article" date="2020" name="Mol. Biol. Evol.">
        <title>Distinct Expression and Methylation Patterns for Genes with Different Fates following a Single Whole-Genome Duplication in Flowering Plants.</title>
        <authorList>
            <person name="Shi T."/>
            <person name="Rahmani R.S."/>
            <person name="Gugger P.F."/>
            <person name="Wang M."/>
            <person name="Li H."/>
            <person name="Zhang Y."/>
            <person name="Li Z."/>
            <person name="Wang Q."/>
            <person name="Van de Peer Y."/>
            <person name="Marchal K."/>
            <person name="Chen J."/>
        </authorList>
    </citation>
    <scope>NUCLEOTIDE SEQUENCE [LARGE SCALE GENOMIC DNA]</scope>
    <source>
        <tissue evidence="1">Leaf</tissue>
    </source>
</reference>
<dbReference type="EMBL" id="DUZY01000006">
    <property type="protein sequence ID" value="DAD43624.1"/>
    <property type="molecule type" value="Genomic_DNA"/>
</dbReference>
<comment type="caution">
    <text evidence="1">The sequence shown here is derived from an EMBL/GenBank/DDBJ whole genome shotgun (WGS) entry which is preliminary data.</text>
</comment>
<evidence type="ECO:0000313" key="2">
    <source>
        <dbReference type="EMBL" id="DAD43627.1"/>
    </source>
</evidence>
<evidence type="ECO:0000313" key="1">
    <source>
        <dbReference type="EMBL" id="DAD43624.1"/>
    </source>
</evidence>
<dbReference type="EMBL" id="DUZY01000006">
    <property type="protein sequence ID" value="DAD43627.1"/>
    <property type="molecule type" value="Genomic_DNA"/>
</dbReference>
<gene>
    <name evidence="1" type="ORF">HUJ06_001854</name>
    <name evidence="2" type="ORF">HUJ06_001857</name>
</gene>
<name>A0A822ZBK6_NELNU</name>